<dbReference type="RefSeq" id="WP_074756669.1">
    <property type="nucleotide sequence ID" value="NZ_FNCO01000015.1"/>
</dbReference>
<dbReference type="Gene3D" id="3.10.450.160">
    <property type="entry name" value="inner membrane protein cigr"/>
    <property type="match status" value="1"/>
</dbReference>
<evidence type="ECO:0000313" key="3">
    <source>
        <dbReference type="EMBL" id="SDI62637.1"/>
    </source>
</evidence>
<keyword evidence="4" id="KW-1185">Reference proteome</keyword>
<protein>
    <submittedName>
        <fullName evidence="3">Nickel/cobalt transporter regulator</fullName>
    </submittedName>
</protein>
<organism evidence="3 4">
    <name type="scientific">Pseudomonas abietaniphila</name>
    <dbReference type="NCBI Taxonomy" id="89065"/>
    <lineage>
        <taxon>Bacteria</taxon>
        <taxon>Pseudomonadati</taxon>
        <taxon>Pseudomonadota</taxon>
        <taxon>Gammaproteobacteria</taxon>
        <taxon>Pseudomonadales</taxon>
        <taxon>Pseudomonadaceae</taxon>
        <taxon>Pseudomonas</taxon>
    </lineage>
</organism>
<dbReference type="Pfam" id="PF11776">
    <property type="entry name" value="RcnB"/>
    <property type="match status" value="1"/>
</dbReference>
<sequence length="102" mass="11284">MKNKSLIAGLTILGCVSLASFAVQAEDAPAQTVQSSKDNLRDLEKGDRAPEKFQRPDAAIKDWKAKGLKEPSKQSQWVRINDKYVEVQTTNGQITDITPVKK</sequence>
<dbReference type="InterPro" id="IPR024572">
    <property type="entry name" value="RcnB"/>
</dbReference>
<dbReference type="EMBL" id="FNCO01000015">
    <property type="protein sequence ID" value="SDI62637.1"/>
    <property type="molecule type" value="Genomic_DNA"/>
</dbReference>
<dbReference type="OrthoDB" id="7021427at2"/>
<dbReference type="STRING" id="89065.SAMN05216605_11573"/>
<evidence type="ECO:0000256" key="2">
    <source>
        <dbReference type="SAM" id="SignalP"/>
    </source>
</evidence>
<gene>
    <name evidence="3" type="ORF">SAMN05216605_11573</name>
</gene>
<keyword evidence="2" id="KW-0732">Signal</keyword>
<accession>A0A1G8M497</accession>
<name>A0A1G8M497_9PSED</name>
<evidence type="ECO:0000313" key="4">
    <source>
        <dbReference type="Proteomes" id="UP000182894"/>
    </source>
</evidence>
<feature type="signal peptide" evidence="2">
    <location>
        <begin position="1"/>
        <end position="25"/>
    </location>
</feature>
<feature type="compositionally biased region" description="Basic and acidic residues" evidence="1">
    <location>
        <begin position="38"/>
        <end position="58"/>
    </location>
</feature>
<dbReference type="PROSITE" id="PS51257">
    <property type="entry name" value="PROKAR_LIPOPROTEIN"/>
    <property type="match status" value="1"/>
</dbReference>
<reference evidence="4" key="1">
    <citation type="submission" date="2016-10" db="EMBL/GenBank/DDBJ databases">
        <authorList>
            <person name="Varghese N."/>
            <person name="Submissions S."/>
        </authorList>
    </citation>
    <scope>NUCLEOTIDE SEQUENCE [LARGE SCALE GENOMIC DNA]</scope>
    <source>
        <strain evidence="4">ATCC 700689</strain>
    </source>
</reference>
<dbReference type="AlphaFoldDB" id="A0A1G8M497"/>
<evidence type="ECO:0000256" key="1">
    <source>
        <dbReference type="SAM" id="MobiDB-lite"/>
    </source>
</evidence>
<feature type="chain" id="PRO_5010216149" evidence="2">
    <location>
        <begin position="26"/>
        <end position="102"/>
    </location>
</feature>
<feature type="region of interest" description="Disordered" evidence="1">
    <location>
        <begin position="27"/>
        <end position="58"/>
    </location>
</feature>
<proteinExistence type="predicted"/>
<dbReference type="Proteomes" id="UP000182894">
    <property type="component" value="Unassembled WGS sequence"/>
</dbReference>